<dbReference type="Gene3D" id="3.40.50.720">
    <property type="entry name" value="NAD(P)-binding Rossmann-like Domain"/>
    <property type="match status" value="1"/>
</dbReference>
<dbReference type="InterPro" id="IPR036291">
    <property type="entry name" value="NAD(P)-bd_dom_sf"/>
</dbReference>
<dbReference type="RefSeq" id="WP_097847059.1">
    <property type="nucleotide sequence ID" value="NZ_NUAS01000010.1"/>
</dbReference>
<dbReference type="GO" id="GO:0019305">
    <property type="term" value="P:dTDP-rhamnose biosynthetic process"/>
    <property type="evidence" value="ECO:0007669"/>
    <property type="project" value="UniProtKB-UniPathway"/>
</dbReference>
<dbReference type="PANTHER" id="PTHR10491:SF4">
    <property type="entry name" value="METHIONINE ADENOSYLTRANSFERASE 2 SUBUNIT BETA"/>
    <property type="match status" value="1"/>
</dbReference>
<dbReference type="NCBIfam" id="TIGR01214">
    <property type="entry name" value="rmlD"/>
    <property type="match status" value="1"/>
</dbReference>
<dbReference type="Proteomes" id="UP000219775">
    <property type="component" value="Unassembled WGS sequence"/>
</dbReference>
<feature type="domain" description="RmlD-like substrate binding" evidence="3">
    <location>
        <begin position="1"/>
        <end position="277"/>
    </location>
</feature>
<proteinExistence type="inferred from homology"/>
<dbReference type="InterPro" id="IPR029903">
    <property type="entry name" value="RmlD-like-bd"/>
</dbReference>
<dbReference type="EC" id="1.1.1.133" evidence="2"/>
<keyword evidence="2" id="KW-0560">Oxidoreductase</keyword>
<name>A0A2A8CAT8_9BACI</name>
<comment type="similarity">
    <text evidence="1 2">Belongs to the dTDP-4-dehydrorhamnose reductase family.</text>
</comment>
<dbReference type="PANTHER" id="PTHR10491">
    <property type="entry name" value="DTDP-4-DEHYDRORHAMNOSE REDUCTASE"/>
    <property type="match status" value="1"/>
</dbReference>
<dbReference type="SUPFAM" id="SSF51735">
    <property type="entry name" value="NAD(P)-binding Rossmann-fold domains"/>
    <property type="match status" value="1"/>
</dbReference>
<comment type="caution">
    <text evidence="4">The sequence shown here is derived from an EMBL/GenBank/DDBJ whole genome shotgun (WGS) entry which is preliminary data.</text>
</comment>
<evidence type="ECO:0000313" key="4">
    <source>
        <dbReference type="EMBL" id="PEM72296.1"/>
    </source>
</evidence>
<dbReference type="Pfam" id="PF04321">
    <property type="entry name" value="RmlD_sub_bind"/>
    <property type="match status" value="1"/>
</dbReference>
<dbReference type="GO" id="GO:0005829">
    <property type="term" value="C:cytosol"/>
    <property type="evidence" value="ECO:0007669"/>
    <property type="project" value="TreeGrafter"/>
</dbReference>
<reference evidence="4 5" key="1">
    <citation type="submission" date="2017-09" db="EMBL/GenBank/DDBJ databases">
        <title>Large-scale bioinformatics analysis of Bacillus genomes uncovers conserved roles of natural products in bacterial physiology.</title>
        <authorList>
            <consortium name="Agbiome Team Llc"/>
            <person name="Bleich R.M."/>
            <person name="Grubbs K.J."/>
            <person name="Santa Maria K.C."/>
            <person name="Allen S.E."/>
            <person name="Farag S."/>
            <person name="Shank E.A."/>
            <person name="Bowers A."/>
        </authorList>
    </citation>
    <scope>NUCLEOTIDE SEQUENCE [LARGE SCALE GENOMIC DNA]</scope>
    <source>
        <strain evidence="4 5">AFS009893</strain>
    </source>
</reference>
<protein>
    <recommendedName>
        <fullName evidence="2">dTDP-4-dehydrorhamnose reductase</fullName>
        <ecNumber evidence="2">1.1.1.133</ecNumber>
    </recommendedName>
</protein>
<evidence type="ECO:0000256" key="1">
    <source>
        <dbReference type="ARBA" id="ARBA00010944"/>
    </source>
</evidence>
<dbReference type="InterPro" id="IPR005913">
    <property type="entry name" value="dTDP_dehydrorham_reduct"/>
</dbReference>
<evidence type="ECO:0000259" key="3">
    <source>
        <dbReference type="Pfam" id="PF04321"/>
    </source>
</evidence>
<dbReference type="GO" id="GO:0008831">
    <property type="term" value="F:dTDP-4-dehydrorhamnose reductase activity"/>
    <property type="evidence" value="ECO:0007669"/>
    <property type="project" value="UniProtKB-EC"/>
</dbReference>
<dbReference type="EMBL" id="NUDP01000013">
    <property type="protein sequence ID" value="PEM72296.1"/>
    <property type="molecule type" value="Genomic_DNA"/>
</dbReference>
<organism evidence="4 5">
    <name type="scientific">Bacillus pseudomycoides</name>
    <dbReference type="NCBI Taxonomy" id="64104"/>
    <lineage>
        <taxon>Bacteria</taxon>
        <taxon>Bacillati</taxon>
        <taxon>Bacillota</taxon>
        <taxon>Bacilli</taxon>
        <taxon>Bacillales</taxon>
        <taxon>Bacillaceae</taxon>
        <taxon>Bacillus</taxon>
        <taxon>Bacillus cereus group</taxon>
    </lineage>
</organism>
<dbReference type="UniPathway" id="UPA00124"/>
<keyword evidence="2" id="KW-0521">NADP</keyword>
<accession>A0A2A8CAT8</accession>
<dbReference type="AlphaFoldDB" id="A0A2A8CAT8"/>
<dbReference type="FunFam" id="3.40.50.720:FF:000159">
    <property type="entry name" value="dTDP-4-dehydrorhamnose reductase"/>
    <property type="match status" value="1"/>
</dbReference>
<comment type="function">
    <text evidence="2">Catalyzes the reduction of dTDP-6-deoxy-L-lyxo-4-hexulose to yield dTDP-L-rhamnose.</text>
</comment>
<comment type="pathway">
    <text evidence="2">Carbohydrate biosynthesis; dTDP-L-rhamnose biosynthesis.</text>
</comment>
<gene>
    <name evidence="4" type="primary">rfbD</name>
    <name evidence="4" type="ORF">CN613_03640</name>
</gene>
<dbReference type="Gene3D" id="3.90.25.10">
    <property type="entry name" value="UDP-galactose 4-epimerase, domain 1"/>
    <property type="match status" value="1"/>
</dbReference>
<evidence type="ECO:0000256" key="2">
    <source>
        <dbReference type="RuleBase" id="RU364082"/>
    </source>
</evidence>
<evidence type="ECO:0000313" key="5">
    <source>
        <dbReference type="Proteomes" id="UP000219775"/>
    </source>
</evidence>
<dbReference type="CDD" id="cd05254">
    <property type="entry name" value="dTDP_HR_like_SDR_e"/>
    <property type="match status" value="1"/>
</dbReference>
<sequence length="280" mass="31699">MKVLVTGAGGQLGKEFFSYFAEKECTLYRFTRKELDVTDATSILSIIKNLNPDLVLHCAAYTKVDAAEENWKEAYAVNALGTRNVAVASEAIGAKLVYFSTDYVFDGMKTRDYHEFDQTNPLNVYGASKLAGEEAVKNFHSRYFIMRTSWLYGGEGPNFVRTMQTLAQTKKELSVVCDQIGCPTYTKDLAYKTGEVIKTNQYGTYHVSNQGECSWFEFAARIFQEMGADVKVIPVKTEEYGAKAERPRYSVLQHLCLELNGFAPMRKWEEALREYLIESS</sequence>